<gene>
    <name evidence="1" type="ORF">PXEA_LOCUS27261</name>
</gene>
<evidence type="ECO:0000313" key="1">
    <source>
        <dbReference type="EMBL" id="VEL33821.1"/>
    </source>
</evidence>
<reference evidence="1" key="1">
    <citation type="submission" date="2018-11" db="EMBL/GenBank/DDBJ databases">
        <authorList>
            <consortium name="Pathogen Informatics"/>
        </authorList>
    </citation>
    <scope>NUCLEOTIDE SEQUENCE</scope>
</reference>
<proteinExistence type="predicted"/>
<protein>
    <submittedName>
        <fullName evidence="1">Uncharacterized protein</fullName>
    </submittedName>
</protein>
<dbReference type="EMBL" id="CAAALY010246474">
    <property type="protein sequence ID" value="VEL33821.1"/>
    <property type="molecule type" value="Genomic_DNA"/>
</dbReference>
<organism evidence="1 2">
    <name type="scientific">Protopolystoma xenopodis</name>
    <dbReference type="NCBI Taxonomy" id="117903"/>
    <lineage>
        <taxon>Eukaryota</taxon>
        <taxon>Metazoa</taxon>
        <taxon>Spiralia</taxon>
        <taxon>Lophotrochozoa</taxon>
        <taxon>Platyhelminthes</taxon>
        <taxon>Monogenea</taxon>
        <taxon>Polyopisthocotylea</taxon>
        <taxon>Polystomatidea</taxon>
        <taxon>Polystomatidae</taxon>
        <taxon>Protopolystoma</taxon>
    </lineage>
</organism>
<dbReference type="AlphaFoldDB" id="A0A448XD27"/>
<name>A0A448XD27_9PLAT</name>
<comment type="caution">
    <text evidence="1">The sequence shown here is derived from an EMBL/GenBank/DDBJ whole genome shotgun (WGS) entry which is preliminary data.</text>
</comment>
<evidence type="ECO:0000313" key="2">
    <source>
        <dbReference type="Proteomes" id="UP000784294"/>
    </source>
</evidence>
<keyword evidence="2" id="KW-1185">Reference proteome</keyword>
<dbReference type="Proteomes" id="UP000784294">
    <property type="component" value="Unassembled WGS sequence"/>
</dbReference>
<accession>A0A448XD27</accession>
<sequence>MSRGLRCCTIGISRSFLCGLITPASHPDPLFRLANPTRASNQDPSHGPVALFLIFLVDRFHLVPVPVRVSLHALFLKAIETHTLPPYRAEHIGSDSHAYRYQALPSRIISLIKPVSGLWSLSLVACRIASGFPVHFGHSVEFLR</sequence>